<feature type="domain" description="Pyruvate kinase C-terminal" evidence="21">
    <location>
        <begin position="358"/>
        <end position="470"/>
    </location>
</feature>
<dbReference type="Gene3D" id="3.40.1380.20">
    <property type="entry name" value="Pyruvate kinase, C-terminal domain"/>
    <property type="match status" value="1"/>
</dbReference>
<reference evidence="22 23" key="1">
    <citation type="submission" date="2021-03" db="EMBL/GenBank/DDBJ databases">
        <title>Genomic Encyclopedia of Type Strains, Phase IV (KMG-IV): sequencing the most valuable type-strain genomes for metagenomic binning, comparative biology and taxonomic classification.</title>
        <authorList>
            <person name="Goeker M."/>
        </authorList>
    </citation>
    <scope>NUCLEOTIDE SEQUENCE [LARGE SCALE GENOMIC DNA]</scope>
    <source>
        <strain evidence="22 23">DSM 6139</strain>
    </source>
</reference>
<dbReference type="InterPro" id="IPR018209">
    <property type="entry name" value="Pyrv_Knase_AS"/>
</dbReference>
<dbReference type="NCBIfam" id="NF004978">
    <property type="entry name" value="PRK06354.1"/>
    <property type="match status" value="1"/>
</dbReference>
<keyword evidence="13 18" id="KW-0460">Magnesium</keyword>
<dbReference type="SUPFAM" id="SSF52009">
    <property type="entry name" value="Phosphohistidine domain"/>
    <property type="match status" value="1"/>
</dbReference>
<dbReference type="Pfam" id="PF00224">
    <property type="entry name" value="PK"/>
    <property type="match status" value="1"/>
</dbReference>
<evidence type="ECO:0000313" key="23">
    <source>
        <dbReference type="Proteomes" id="UP001519271"/>
    </source>
</evidence>
<dbReference type="Gene3D" id="3.50.30.10">
    <property type="entry name" value="Phosphohistidine domain"/>
    <property type="match status" value="1"/>
</dbReference>
<dbReference type="GO" id="GO:0004743">
    <property type="term" value="F:pyruvate kinase activity"/>
    <property type="evidence" value="ECO:0007669"/>
    <property type="project" value="UniProtKB-EC"/>
</dbReference>
<organism evidence="22 23">
    <name type="scientific">Youngiibacter multivorans</name>
    <dbReference type="NCBI Taxonomy" id="937251"/>
    <lineage>
        <taxon>Bacteria</taxon>
        <taxon>Bacillati</taxon>
        <taxon>Bacillota</taxon>
        <taxon>Clostridia</taxon>
        <taxon>Eubacteriales</taxon>
        <taxon>Clostridiaceae</taxon>
        <taxon>Youngiibacter</taxon>
    </lineage>
</organism>
<evidence type="ECO:0000259" key="21">
    <source>
        <dbReference type="Pfam" id="PF02887"/>
    </source>
</evidence>
<keyword evidence="23" id="KW-1185">Reference proteome</keyword>
<dbReference type="Proteomes" id="UP001519271">
    <property type="component" value="Unassembled WGS sequence"/>
</dbReference>
<dbReference type="Pfam" id="PF02887">
    <property type="entry name" value="PK_C"/>
    <property type="match status" value="1"/>
</dbReference>
<keyword evidence="12" id="KW-0067">ATP-binding</keyword>
<keyword evidence="14" id="KW-0630">Potassium</keyword>
<evidence type="ECO:0000259" key="20">
    <source>
        <dbReference type="Pfam" id="PF00391"/>
    </source>
</evidence>
<name>A0ABS4G5B8_9CLOT</name>
<evidence type="ECO:0000256" key="8">
    <source>
        <dbReference type="ARBA" id="ARBA00022679"/>
    </source>
</evidence>
<evidence type="ECO:0000256" key="11">
    <source>
        <dbReference type="ARBA" id="ARBA00022777"/>
    </source>
</evidence>
<keyword evidence="11 18" id="KW-0418">Kinase</keyword>
<keyword evidence="8 18" id="KW-0808">Transferase</keyword>
<evidence type="ECO:0000256" key="5">
    <source>
        <dbReference type="ARBA" id="ARBA00008663"/>
    </source>
</evidence>
<accession>A0ABS4G5B8</accession>
<evidence type="ECO:0000256" key="14">
    <source>
        <dbReference type="ARBA" id="ARBA00022958"/>
    </source>
</evidence>
<dbReference type="PRINTS" id="PR01050">
    <property type="entry name" value="PYRUVTKNASE"/>
</dbReference>
<gene>
    <name evidence="22" type="ORF">J2Z34_002212</name>
</gene>
<keyword evidence="16 22" id="KW-0670">Pyruvate</keyword>
<feature type="domain" description="Pyruvate kinase barrel" evidence="19">
    <location>
        <begin position="1"/>
        <end position="324"/>
    </location>
</feature>
<evidence type="ECO:0000256" key="12">
    <source>
        <dbReference type="ARBA" id="ARBA00022840"/>
    </source>
</evidence>
<dbReference type="InterPro" id="IPR011037">
    <property type="entry name" value="Pyrv_Knase-like_insert_dom_sf"/>
</dbReference>
<dbReference type="NCBIfam" id="TIGR01064">
    <property type="entry name" value="pyruv_kin"/>
    <property type="match status" value="1"/>
</dbReference>
<evidence type="ECO:0000256" key="17">
    <source>
        <dbReference type="NCBIfam" id="TIGR01064"/>
    </source>
</evidence>
<dbReference type="SUPFAM" id="SSF50800">
    <property type="entry name" value="PK beta-barrel domain-like"/>
    <property type="match status" value="1"/>
</dbReference>
<dbReference type="InterPro" id="IPR040442">
    <property type="entry name" value="Pyrv_kinase-like_dom_sf"/>
</dbReference>
<dbReference type="GO" id="GO:0016301">
    <property type="term" value="F:kinase activity"/>
    <property type="evidence" value="ECO:0007669"/>
    <property type="project" value="UniProtKB-KW"/>
</dbReference>
<comment type="cofactor">
    <cofactor evidence="1">
        <name>Mg(2+)</name>
        <dbReference type="ChEBI" id="CHEBI:18420"/>
    </cofactor>
</comment>
<dbReference type="EMBL" id="JAGGKC010000018">
    <property type="protein sequence ID" value="MBP1919716.1"/>
    <property type="molecule type" value="Genomic_DNA"/>
</dbReference>
<dbReference type="Gene3D" id="3.20.20.60">
    <property type="entry name" value="Phosphoenolpyruvate-binding domains"/>
    <property type="match status" value="1"/>
</dbReference>
<evidence type="ECO:0000256" key="1">
    <source>
        <dbReference type="ARBA" id="ARBA00001946"/>
    </source>
</evidence>
<keyword evidence="9" id="KW-0479">Metal-binding</keyword>
<evidence type="ECO:0000256" key="10">
    <source>
        <dbReference type="ARBA" id="ARBA00022741"/>
    </source>
</evidence>
<evidence type="ECO:0000256" key="4">
    <source>
        <dbReference type="ARBA" id="ARBA00006237"/>
    </source>
</evidence>
<dbReference type="RefSeq" id="WP_209459907.1">
    <property type="nucleotide sequence ID" value="NZ_JAGGKC010000018.1"/>
</dbReference>
<comment type="cofactor">
    <cofactor evidence="2">
        <name>K(+)</name>
        <dbReference type="ChEBI" id="CHEBI:29103"/>
    </cofactor>
</comment>
<dbReference type="Pfam" id="PF00391">
    <property type="entry name" value="PEP-utilizers"/>
    <property type="match status" value="1"/>
</dbReference>
<dbReference type="InterPro" id="IPR015813">
    <property type="entry name" value="Pyrv/PenolPyrv_kinase-like_dom"/>
</dbReference>
<dbReference type="NCBIfam" id="NF004491">
    <property type="entry name" value="PRK05826.1"/>
    <property type="match status" value="1"/>
</dbReference>
<dbReference type="Gene3D" id="2.40.33.10">
    <property type="entry name" value="PK beta-barrel domain-like"/>
    <property type="match status" value="1"/>
</dbReference>
<evidence type="ECO:0000256" key="9">
    <source>
        <dbReference type="ARBA" id="ARBA00022723"/>
    </source>
</evidence>
<dbReference type="InterPro" id="IPR015793">
    <property type="entry name" value="Pyrv_Knase_brl"/>
</dbReference>
<dbReference type="InterPro" id="IPR036918">
    <property type="entry name" value="Pyrv_Knase_C_sf"/>
</dbReference>
<sequence>MRKTKIVCTIGPASESEEVIRRLIIAGMNTARFNFSHGDHESHGMKMERVRGIAKDLGKTVALLLDTKGPEIRTHNFKDTVVTLQEGEFVDVIAGEEILGDAKQFSVTYEKLSEDVVPGSRILIDDGLVGLEVMSVKGNRITCGILNTGNVSNHKGVNLPGIKTQLPALTDRDIADLKFGVEMGVDFVAASFIRKAEDVLAIRKVLRDLGGDDIFLISKIENQEGVDNVEEIVKYSDGIMVARGDMGVEIPLELVPVMQKKIIELCNLHGKPVITATQMLESMVRNPRPTRAEVSDVANAIFDGSDAIMLSGETANGKYPVEAVSTMARIACEAEDRLKYDAILANKMLQKVSSVPSAISLASVTTAHELGASAIITATVSGSTARNVSRFRPQCPIISITPSDKVARMLSVYWGCYPIVAEMYTTTDEMIEKSAALVKEKGFVTDGEIVVITAGLPINYVGSTNMIKVHLIGEVLLQGKRTHKTNQIKSGVVKKAENIAEAREKLEDEDILVTRTLDDSYLEILHKVSGIIVETNQVTSAVTVEAMRHDIPIIADSVNAMQVLTEGTLVTIDGKRSLVINGKTNLKS</sequence>
<comment type="caution">
    <text evidence="22">The sequence shown here is derived from an EMBL/GenBank/DDBJ whole genome shotgun (WGS) entry which is preliminary data.</text>
</comment>
<evidence type="ECO:0000256" key="15">
    <source>
        <dbReference type="ARBA" id="ARBA00023152"/>
    </source>
</evidence>
<dbReference type="SUPFAM" id="SSF52935">
    <property type="entry name" value="PK C-terminal domain-like"/>
    <property type="match status" value="1"/>
</dbReference>
<keyword evidence="15 18" id="KW-0324">Glycolysis</keyword>
<evidence type="ECO:0000256" key="16">
    <source>
        <dbReference type="ARBA" id="ARBA00023317"/>
    </source>
</evidence>
<proteinExistence type="inferred from homology"/>
<comment type="similarity">
    <text evidence="5 18">Belongs to the pyruvate kinase family.</text>
</comment>
<evidence type="ECO:0000313" key="22">
    <source>
        <dbReference type="EMBL" id="MBP1919716.1"/>
    </source>
</evidence>
<dbReference type="InterPro" id="IPR008279">
    <property type="entry name" value="PEP-util_enz_mobile_dom"/>
</dbReference>
<evidence type="ECO:0000256" key="3">
    <source>
        <dbReference type="ARBA" id="ARBA00004997"/>
    </source>
</evidence>
<keyword evidence="10" id="KW-0547">Nucleotide-binding</keyword>
<comment type="pathway">
    <text evidence="3 18">Carbohydrate degradation; glycolysis; pyruvate from D-glyceraldehyde 3-phosphate: step 5/5.</text>
</comment>
<evidence type="ECO:0000259" key="19">
    <source>
        <dbReference type="Pfam" id="PF00224"/>
    </source>
</evidence>
<protein>
    <recommendedName>
        <fullName evidence="7 17">Pyruvate kinase</fullName>
        <ecNumber evidence="6 17">2.7.1.40</ecNumber>
    </recommendedName>
</protein>
<dbReference type="SUPFAM" id="SSF51621">
    <property type="entry name" value="Phosphoenolpyruvate/pyruvate domain"/>
    <property type="match status" value="1"/>
</dbReference>
<dbReference type="PROSITE" id="PS00110">
    <property type="entry name" value="PYRUVATE_KINASE"/>
    <property type="match status" value="1"/>
</dbReference>
<evidence type="ECO:0000256" key="13">
    <source>
        <dbReference type="ARBA" id="ARBA00022842"/>
    </source>
</evidence>
<comment type="catalytic activity">
    <reaction evidence="18">
        <text>pyruvate + ATP = phosphoenolpyruvate + ADP + H(+)</text>
        <dbReference type="Rhea" id="RHEA:18157"/>
        <dbReference type="ChEBI" id="CHEBI:15361"/>
        <dbReference type="ChEBI" id="CHEBI:15378"/>
        <dbReference type="ChEBI" id="CHEBI:30616"/>
        <dbReference type="ChEBI" id="CHEBI:58702"/>
        <dbReference type="ChEBI" id="CHEBI:456216"/>
        <dbReference type="EC" id="2.7.1.40"/>
    </reaction>
</comment>
<comment type="similarity">
    <text evidence="4">In the C-terminal section; belongs to the PEP-utilizing enzyme family.</text>
</comment>
<evidence type="ECO:0000256" key="7">
    <source>
        <dbReference type="ARBA" id="ARBA00018587"/>
    </source>
</evidence>
<dbReference type="EC" id="2.7.1.40" evidence="6 17"/>
<dbReference type="InterPro" id="IPR015806">
    <property type="entry name" value="Pyrv_Knase_insert_dom_sf"/>
</dbReference>
<evidence type="ECO:0000256" key="2">
    <source>
        <dbReference type="ARBA" id="ARBA00001958"/>
    </source>
</evidence>
<feature type="domain" description="PEP-utilising enzyme mobile" evidence="20">
    <location>
        <begin position="507"/>
        <end position="576"/>
    </location>
</feature>
<evidence type="ECO:0000256" key="18">
    <source>
        <dbReference type="RuleBase" id="RU000504"/>
    </source>
</evidence>
<evidence type="ECO:0000256" key="6">
    <source>
        <dbReference type="ARBA" id="ARBA00012142"/>
    </source>
</evidence>
<dbReference type="InterPro" id="IPR015795">
    <property type="entry name" value="Pyrv_Knase_C"/>
</dbReference>
<dbReference type="InterPro" id="IPR036637">
    <property type="entry name" value="Phosphohistidine_dom_sf"/>
</dbReference>
<dbReference type="PANTHER" id="PTHR11817">
    <property type="entry name" value="PYRUVATE KINASE"/>
    <property type="match status" value="1"/>
</dbReference>
<dbReference type="InterPro" id="IPR001697">
    <property type="entry name" value="Pyr_Knase"/>
</dbReference>